<dbReference type="PANTHER" id="PTHR33026">
    <property type="entry name" value="OS06G0360600 PROTEIN"/>
    <property type="match status" value="1"/>
</dbReference>
<accession>A0AAD8SMI7</accession>
<evidence type="ECO:0000256" key="2">
    <source>
        <dbReference type="SAM" id="MobiDB-lite"/>
    </source>
</evidence>
<dbReference type="EMBL" id="JAUUTY010000003">
    <property type="protein sequence ID" value="KAK1660334.1"/>
    <property type="molecule type" value="Genomic_DNA"/>
</dbReference>
<feature type="coiled-coil region" evidence="1">
    <location>
        <begin position="768"/>
        <end position="862"/>
    </location>
</feature>
<evidence type="ECO:0000313" key="4">
    <source>
        <dbReference type="EMBL" id="KAK1660334.1"/>
    </source>
</evidence>
<sequence>MRAGRYRGGLPALFFFLAPKPHLSPPLAQPLRPDDFAGGSLANSGNRSRSSSSADPQPSHRRSSTTGPRASTVRSPPPRSPSPSSSSSPFSLSWSSSSSSSTAEMALPSGSWEGSFITDEDIARLVRLRRIPAQVITRAPGTEVAPEPQPGERVVFGAHFDRGLGLPASAFFRHFLDYFGLQPHHLPANAFVTLSCYVAFMEGYTGLCPDVEFWSRLFYLKAQTTDGHQRACGAASIYSRTSTPFPKILTVDSVKKWQTSFFYVRNENPGFDWVNLPDYNPEPPAAWLNWGTNFKSADPEAEVNMLWDFLQECVTEGRLCAADLLCCYASRRVLPLQARAHKICHMSGRFDPTRTSKLELTKAQVARRVNFVSQAKLPDNWNWGMEPYSRKELPPLLFARQQVEDGDLELKVWTPDHVDLADQAGDDESLEAAEQAAHGQNDLSPSPQQQVEEQEEEQAPSASAPLRAVPLSVRPSTASTASSSVPKGRKRTTERTTAQLEAKLKKQRWGRHQIFQGRRPPPGSKRCVAASAAEEGADSAACAAFAYAARRATACCGGGSFSCTFARCSRLRLSQAAPDVVVLDTSSDDAPAPPESTTPTGPAGTAVPPPASEPAREELARHEPARPADADARALVKAKGPAQAPQGPSQLIVSLHVSPAASLLNVVSAPDSSLGSAGTMEKEWRQADVCEVTSREGGRGAASMEMFFSSFRAFIKSSAADAENRLQRVETADKTVMDRRTALYNRLVASYHKAKTERGDMARELEVAKAAAARVPQLEEELRATRARCAESEKAAQDAAIKARETEGELARLRRLEANHLTELEAAKRVGREEVADLSKRLEEVERQRLALHKEVTSKSDELSATAKRWVSEISSLDRGLADLYVSDVFSIFAAFPEAQAAALEAAGGAQEDRR</sequence>
<feature type="compositionally biased region" description="Low complexity" evidence="2">
    <location>
        <begin position="597"/>
        <end position="606"/>
    </location>
</feature>
<feature type="compositionally biased region" description="Low complexity" evidence="2">
    <location>
        <begin position="82"/>
        <end position="93"/>
    </location>
</feature>
<feature type="region of interest" description="Disordered" evidence="2">
    <location>
        <begin position="24"/>
        <end position="93"/>
    </location>
</feature>
<feature type="domain" description="Transposase (putative) gypsy type" evidence="3">
    <location>
        <begin position="154"/>
        <end position="221"/>
    </location>
</feature>
<dbReference type="Pfam" id="PF04195">
    <property type="entry name" value="Transposase_28"/>
    <property type="match status" value="1"/>
</dbReference>
<feature type="compositionally biased region" description="Low complexity" evidence="2">
    <location>
        <begin position="472"/>
        <end position="486"/>
    </location>
</feature>
<dbReference type="InterPro" id="IPR007321">
    <property type="entry name" value="Transposase_28"/>
</dbReference>
<protein>
    <recommendedName>
        <fullName evidence="3">Transposase (putative) gypsy type domain-containing protein</fullName>
    </recommendedName>
</protein>
<reference evidence="4" key="1">
    <citation type="submission" date="2023-07" db="EMBL/GenBank/DDBJ databases">
        <title>A chromosome-level genome assembly of Lolium multiflorum.</title>
        <authorList>
            <person name="Chen Y."/>
            <person name="Copetti D."/>
            <person name="Kolliker R."/>
            <person name="Studer B."/>
        </authorList>
    </citation>
    <scope>NUCLEOTIDE SEQUENCE</scope>
    <source>
        <strain evidence="4">02402/16</strain>
        <tissue evidence="4">Leaf</tissue>
    </source>
</reference>
<feature type="region of interest" description="Disordered" evidence="2">
    <location>
        <begin position="584"/>
        <end position="647"/>
    </location>
</feature>
<gene>
    <name evidence="4" type="ORF">QYE76_048493</name>
</gene>
<comment type="caution">
    <text evidence="4">The sequence shown here is derived from an EMBL/GenBank/DDBJ whole genome shotgun (WGS) entry which is preliminary data.</text>
</comment>
<name>A0AAD8SMI7_LOLMU</name>
<dbReference type="Proteomes" id="UP001231189">
    <property type="component" value="Unassembled WGS sequence"/>
</dbReference>
<evidence type="ECO:0000259" key="3">
    <source>
        <dbReference type="Pfam" id="PF04195"/>
    </source>
</evidence>
<dbReference type="AlphaFoldDB" id="A0AAD8SMI7"/>
<feature type="region of interest" description="Disordered" evidence="2">
    <location>
        <begin position="429"/>
        <end position="526"/>
    </location>
</feature>
<proteinExistence type="predicted"/>
<evidence type="ECO:0000313" key="5">
    <source>
        <dbReference type="Proteomes" id="UP001231189"/>
    </source>
</evidence>
<dbReference type="PANTHER" id="PTHR33026:SF7">
    <property type="entry name" value="OS03G0100275 PROTEIN"/>
    <property type="match status" value="1"/>
</dbReference>
<organism evidence="4 5">
    <name type="scientific">Lolium multiflorum</name>
    <name type="common">Italian ryegrass</name>
    <name type="synonym">Lolium perenne subsp. multiflorum</name>
    <dbReference type="NCBI Taxonomy" id="4521"/>
    <lineage>
        <taxon>Eukaryota</taxon>
        <taxon>Viridiplantae</taxon>
        <taxon>Streptophyta</taxon>
        <taxon>Embryophyta</taxon>
        <taxon>Tracheophyta</taxon>
        <taxon>Spermatophyta</taxon>
        <taxon>Magnoliopsida</taxon>
        <taxon>Liliopsida</taxon>
        <taxon>Poales</taxon>
        <taxon>Poaceae</taxon>
        <taxon>BOP clade</taxon>
        <taxon>Pooideae</taxon>
        <taxon>Poodae</taxon>
        <taxon>Poeae</taxon>
        <taxon>Poeae Chloroplast Group 2 (Poeae type)</taxon>
        <taxon>Loliodinae</taxon>
        <taxon>Loliinae</taxon>
        <taxon>Lolium</taxon>
    </lineage>
</organism>
<keyword evidence="1" id="KW-0175">Coiled coil</keyword>
<keyword evidence="5" id="KW-1185">Reference proteome</keyword>
<feature type="compositionally biased region" description="Basic and acidic residues" evidence="2">
    <location>
        <begin position="614"/>
        <end position="634"/>
    </location>
</feature>
<feature type="compositionally biased region" description="Polar residues" evidence="2">
    <location>
        <begin position="64"/>
        <end position="74"/>
    </location>
</feature>
<evidence type="ECO:0000256" key="1">
    <source>
        <dbReference type="SAM" id="Coils"/>
    </source>
</evidence>
<feature type="compositionally biased region" description="Low complexity" evidence="2">
    <location>
        <begin position="37"/>
        <end position="54"/>
    </location>
</feature>